<dbReference type="Pfam" id="PF00015">
    <property type="entry name" value="MCPsignal"/>
    <property type="match status" value="1"/>
</dbReference>
<evidence type="ECO:0000259" key="5">
    <source>
        <dbReference type="PROSITE" id="PS50111"/>
    </source>
</evidence>
<keyword evidence="3" id="KW-0807">Transducer</keyword>
<dbReference type="SUPFAM" id="SSF58104">
    <property type="entry name" value="Methyl-accepting chemotaxis protein (MCP) signaling domain"/>
    <property type="match status" value="1"/>
</dbReference>
<organism evidence="6 7">
    <name type="scientific">Paractinoplanes brasiliensis</name>
    <dbReference type="NCBI Taxonomy" id="52695"/>
    <lineage>
        <taxon>Bacteria</taxon>
        <taxon>Bacillati</taxon>
        <taxon>Actinomycetota</taxon>
        <taxon>Actinomycetes</taxon>
        <taxon>Micromonosporales</taxon>
        <taxon>Micromonosporaceae</taxon>
        <taxon>Paractinoplanes</taxon>
    </lineage>
</organism>
<dbReference type="OrthoDB" id="2489132at2"/>
<name>A0A4R6JD97_9ACTN</name>
<dbReference type="PANTHER" id="PTHR43531:SF11">
    <property type="entry name" value="METHYL-ACCEPTING CHEMOTAXIS PROTEIN 3"/>
    <property type="match status" value="1"/>
</dbReference>
<dbReference type="GO" id="GO:0006935">
    <property type="term" value="P:chemotaxis"/>
    <property type="evidence" value="ECO:0007669"/>
    <property type="project" value="UniProtKB-KW"/>
</dbReference>
<reference evidence="6 7" key="1">
    <citation type="submission" date="2019-03" db="EMBL/GenBank/DDBJ databases">
        <title>Sequencing the genomes of 1000 actinobacteria strains.</title>
        <authorList>
            <person name="Klenk H.-P."/>
        </authorList>
    </citation>
    <scope>NUCLEOTIDE SEQUENCE [LARGE SCALE GENOMIC DNA]</scope>
    <source>
        <strain evidence="6 7">DSM 43805</strain>
    </source>
</reference>
<dbReference type="PANTHER" id="PTHR43531">
    <property type="entry name" value="PROTEIN ICFG"/>
    <property type="match status" value="1"/>
</dbReference>
<dbReference type="Gene3D" id="1.10.287.950">
    <property type="entry name" value="Methyl-accepting chemotaxis protein"/>
    <property type="match status" value="1"/>
</dbReference>
<comment type="similarity">
    <text evidence="2">Belongs to the methyl-accepting chemotaxis (MCP) protein family.</text>
</comment>
<dbReference type="GO" id="GO:0007165">
    <property type="term" value="P:signal transduction"/>
    <property type="evidence" value="ECO:0007669"/>
    <property type="project" value="UniProtKB-KW"/>
</dbReference>
<keyword evidence="1" id="KW-0145">Chemotaxis</keyword>
<keyword evidence="7" id="KW-1185">Reference proteome</keyword>
<comment type="caution">
    <text evidence="6">The sequence shown here is derived from an EMBL/GenBank/DDBJ whole genome shotgun (WGS) entry which is preliminary data.</text>
</comment>
<dbReference type="AlphaFoldDB" id="A0A4R6JD97"/>
<dbReference type="InterPro" id="IPR051310">
    <property type="entry name" value="MCP_chemotaxis"/>
</dbReference>
<feature type="domain" description="Methyl-accepting transducer" evidence="5">
    <location>
        <begin position="31"/>
        <end position="277"/>
    </location>
</feature>
<sequence length="359" mass="37900">MSRLLRRSGTAADSEQTSVRGEVVGDVLKDVPAVCEVAAAHIGDVIEQTGEAAESIVGQLVKVDELADGLAGDVARLAGTLGRTESELSQATSSNEQRVERLVRYFLYRDEQIHELVDEMRGLKRHVSQIEEVSKATNILALNAMIEAMRAGDAGEGFAVVADEVRKLADRSAKAAQGIGSSIADLTTRLDRVLSDDSSFDDDTASAAPGAADTVSAAPGAADTAMTRRLSGIANAQREMSQMVGGVLQDAMGALHQVEQSSAALTAETTGAVGHVQFQDITRQMLEHVVEAICQVQQGAEDAMDYAAGNAPEETVRARAVSVDALRARHVMSRQRATHGQHTNAKAATGDDGPVIELF</sequence>
<protein>
    <submittedName>
        <fullName evidence="6">Methyl-accepting chemotaxis protein</fullName>
    </submittedName>
</protein>
<dbReference type="SMART" id="SM00283">
    <property type="entry name" value="MA"/>
    <property type="match status" value="1"/>
</dbReference>
<dbReference type="InterPro" id="IPR004089">
    <property type="entry name" value="MCPsignal_dom"/>
</dbReference>
<feature type="region of interest" description="Disordered" evidence="4">
    <location>
        <begin position="197"/>
        <end position="220"/>
    </location>
</feature>
<evidence type="ECO:0000256" key="1">
    <source>
        <dbReference type="ARBA" id="ARBA00022500"/>
    </source>
</evidence>
<feature type="region of interest" description="Disordered" evidence="4">
    <location>
        <begin position="333"/>
        <end position="353"/>
    </location>
</feature>
<dbReference type="EMBL" id="SNWR01000002">
    <property type="protein sequence ID" value="TDO32941.1"/>
    <property type="molecule type" value="Genomic_DNA"/>
</dbReference>
<dbReference type="Proteomes" id="UP000294901">
    <property type="component" value="Unassembled WGS sequence"/>
</dbReference>
<dbReference type="PROSITE" id="PS50111">
    <property type="entry name" value="CHEMOTAXIS_TRANSDUC_2"/>
    <property type="match status" value="1"/>
</dbReference>
<proteinExistence type="inferred from homology"/>
<evidence type="ECO:0000256" key="4">
    <source>
        <dbReference type="SAM" id="MobiDB-lite"/>
    </source>
</evidence>
<gene>
    <name evidence="6" type="ORF">C8E87_8419</name>
</gene>
<dbReference type="GO" id="GO:0005886">
    <property type="term" value="C:plasma membrane"/>
    <property type="evidence" value="ECO:0007669"/>
    <property type="project" value="TreeGrafter"/>
</dbReference>
<accession>A0A4R6JD97</accession>
<evidence type="ECO:0000256" key="3">
    <source>
        <dbReference type="PROSITE-ProRule" id="PRU00284"/>
    </source>
</evidence>
<evidence type="ECO:0000256" key="2">
    <source>
        <dbReference type="ARBA" id="ARBA00029447"/>
    </source>
</evidence>
<dbReference type="GO" id="GO:0004888">
    <property type="term" value="F:transmembrane signaling receptor activity"/>
    <property type="evidence" value="ECO:0007669"/>
    <property type="project" value="TreeGrafter"/>
</dbReference>
<evidence type="ECO:0000313" key="6">
    <source>
        <dbReference type="EMBL" id="TDO32941.1"/>
    </source>
</evidence>
<evidence type="ECO:0000313" key="7">
    <source>
        <dbReference type="Proteomes" id="UP000294901"/>
    </source>
</evidence>
<dbReference type="RefSeq" id="WP_133878844.1">
    <property type="nucleotide sequence ID" value="NZ_BOMD01000048.1"/>
</dbReference>